<protein>
    <recommendedName>
        <fullName evidence="3">Integrase SAM-like N-terminal domain-containing protein</fullName>
    </recommendedName>
</protein>
<comment type="similarity">
    <text evidence="1">Belongs to the 'phage' integrase family.</text>
</comment>
<name>A0ABS8EZ01_9FIRM</name>
<feature type="non-terminal residue" evidence="4">
    <location>
        <position position="129"/>
    </location>
</feature>
<evidence type="ECO:0000259" key="3">
    <source>
        <dbReference type="Pfam" id="PF14659"/>
    </source>
</evidence>
<dbReference type="Pfam" id="PF14659">
    <property type="entry name" value="Phage_int_SAM_3"/>
    <property type="match status" value="1"/>
</dbReference>
<evidence type="ECO:0000256" key="1">
    <source>
        <dbReference type="ARBA" id="ARBA00008857"/>
    </source>
</evidence>
<feature type="domain" description="Integrase SAM-like N-terminal" evidence="3">
    <location>
        <begin position="70"/>
        <end position="119"/>
    </location>
</feature>
<organism evidence="4 5">
    <name type="scientific">Hominisplanchenecus faecis</name>
    <dbReference type="NCBI Taxonomy" id="2885351"/>
    <lineage>
        <taxon>Bacteria</taxon>
        <taxon>Bacillati</taxon>
        <taxon>Bacillota</taxon>
        <taxon>Clostridia</taxon>
        <taxon>Lachnospirales</taxon>
        <taxon>Lachnospiraceae</taxon>
        <taxon>Hominisplanchenecus</taxon>
    </lineage>
</organism>
<dbReference type="EMBL" id="JAJEQE010000082">
    <property type="protein sequence ID" value="MCC2150436.1"/>
    <property type="molecule type" value="Genomic_DNA"/>
</dbReference>
<gene>
    <name evidence="4" type="ORF">LKD42_14505</name>
</gene>
<accession>A0ABS8EZ01</accession>
<dbReference type="InterPro" id="IPR010998">
    <property type="entry name" value="Integrase_recombinase_N"/>
</dbReference>
<keyword evidence="5" id="KW-1185">Reference proteome</keyword>
<dbReference type="Proteomes" id="UP001299235">
    <property type="component" value="Unassembled WGS sequence"/>
</dbReference>
<proteinExistence type="inferred from homology"/>
<evidence type="ECO:0000313" key="4">
    <source>
        <dbReference type="EMBL" id="MCC2150436.1"/>
    </source>
</evidence>
<reference evidence="4 5" key="1">
    <citation type="submission" date="2021-10" db="EMBL/GenBank/DDBJ databases">
        <title>Anaerobic single-cell dispensing facilitates the cultivation of human gut bacteria.</title>
        <authorList>
            <person name="Afrizal A."/>
        </authorList>
    </citation>
    <scope>NUCLEOTIDE SEQUENCE [LARGE SCALE GENOMIC DNA]</scope>
    <source>
        <strain evidence="4 5">CLA-AA-H246</strain>
    </source>
</reference>
<dbReference type="InterPro" id="IPR004107">
    <property type="entry name" value="Integrase_SAM-like_N"/>
</dbReference>
<evidence type="ECO:0000256" key="2">
    <source>
        <dbReference type="ARBA" id="ARBA00023125"/>
    </source>
</evidence>
<dbReference type="Gene3D" id="1.10.150.130">
    <property type="match status" value="1"/>
</dbReference>
<evidence type="ECO:0000313" key="5">
    <source>
        <dbReference type="Proteomes" id="UP001299235"/>
    </source>
</evidence>
<sequence length="129" mass="15010">MAKYKKRKDGRYAAWVTTDEINPENGKRVRIQVYGRSVAELERKKAEVIEQTSKGIYVSEKNVIFGAYKWKWLELYKSGRETNTIEGYRNILKNHTAALDGLKLLQIKKTDVQTGYNALKGHADLQRRY</sequence>
<comment type="caution">
    <text evidence="4">The sequence shown here is derived from an EMBL/GenBank/DDBJ whole genome shotgun (WGS) entry which is preliminary data.</text>
</comment>
<dbReference type="RefSeq" id="WP_248836114.1">
    <property type="nucleotide sequence ID" value="NZ_JAJEQE010000082.1"/>
</dbReference>
<keyword evidence="2" id="KW-0238">DNA-binding</keyword>